<feature type="chain" id="PRO_5028959952" evidence="13">
    <location>
        <begin position="27"/>
        <end position="730"/>
    </location>
</feature>
<gene>
    <name evidence="16" type="ORF">H9K76_16385</name>
</gene>
<keyword evidence="7 10" id="KW-0472">Membrane</keyword>
<evidence type="ECO:0000313" key="17">
    <source>
        <dbReference type="Proteomes" id="UP000515811"/>
    </source>
</evidence>
<evidence type="ECO:0000256" key="1">
    <source>
        <dbReference type="ARBA" id="ARBA00004571"/>
    </source>
</evidence>
<keyword evidence="6 11" id="KW-0798">TonB box</keyword>
<proteinExistence type="inferred from homology"/>
<dbReference type="EMBL" id="CP060714">
    <property type="protein sequence ID" value="QNN56140.1"/>
    <property type="molecule type" value="Genomic_DNA"/>
</dbReference>
<dbReference type="InterPro" id="IPR000531">
    <property type="entry name" value="Beta-barrel_TonB"/>
</dbReference>
<dbReference type="InterPro" id="IPR037066">
    <property type="entry name" value="Plug_dom_sf"/>
</dbReference>
<feature type="domain" description="TonB-dependent receptor-like beta-barrel" evidence="14">
    <location>
        <begin position="311"/>
        <end position="699"/>
    </location>
</feature>
<protein>
    <submittedName>
        <fullName evidence="16">TonB-dependent siderophore receptor</fullName>
    </submittedName>
</protein>
<dbReference type="AlphaFoldDB" id="A0A7G9RKL5"/>
<dbReference type="GO" id="GO:0015344">
    <property type="term" value="F:siderophore uptake transmembrane transporter activity"/>
    <property type="evidence" value="ECO:0007669"/>
    <property type="project" value="TreeGrafter"/>
</dbReference>
<dbReference type="InterPro" id="IPR036942">
    <property type="entry name" value="Beta-barrel_TonB_sf"/>
</dbReference>
<feature type="domain" description="TonB-dependent receptor plug" evidence="15">
    <location>
        <begin position="94"/>
        <end position="186"/>
    </location>
</feature>
<evidence type="ECO:0000259" key="15">
    <source>
        <dbReference type="Pfam" id="PF07715"/>
    </source>
</evidence>
<evidence type="ECO:0000256" key="2">
    <source>
        <dbReference type="ARBA" id="ARBA00009810"/>
    </source>
</evidence>
<evidence type="ECO:0000256" key="8">
    <source>
        <dbReference type="ARBA" id="ARBA00023170"/>
    </source>
</evidence>
<dbReference type="Pfam" id="PF00593">
    <property type="entry name" value="TonB_dep_Rec_b-barrel"/>
    <property type="match status" value="1"/>
</dbReference>
<dbReference type="InterPro" id="IPR010105">
    <property type="entry name" value="TonB_sidphr_rcpt"/>
</dbReference>
<dbReference type="Pfam" id="PF07715">
    <property type="entry name" value="Plug"/>
    <property type="match status" value="1"/>
</dbReference>
<dbReference type="Proteomes" id="UP000515811">
    <property type="component" value="Chromosome"/>
</dbReference>
<dbReference type="NCBIfam" id="TIGR01783">
    <property type="entry name" value="TonB-siderophor"/>
    <property type="match status" value="1"/>
</dbReference>
<dbReference type="PANTHER" id="PTHR32552">
    <property type="entry name" value="FERRICHROME IRON RECEPTOR-RELATED"/>
    <property type="match status" value="1"/>
</dbReference>
<keyword evidence="13" id="KW-0732">Signal</keyword>
<evidence type="ECO:0000313" key="16">
    <source>
        <dbReference type="EMBL" id="QNN56140.1"/>
    </source>
</evidence>
<comment type="similarity">
    <text evidence="2 10 11">Belongs to the TonB-dependent receptor family.</text>
</comment>
<dbReference type="GO" id="GO:0009279">
    <property type="term" value="C:cell outer membrane"/>
    <property type="evidence" value="ECO:0007669"/>
    <property type="project" value="UniProtKB-SubCell"/>
</dbReference>
<keyword evidence="5 10" id="KW-0812">Transmembrane</keyword>
<evidence type="ECO:0000256" key="7">
    <source>
        <dbReference type="ARBA" id="ARBA00023136"/>
    </source>
</evidence>
<evidence type="ECO:0000256" key="13">
    <source>
        <dbReference type="SAM" id="SignalP"/>
    </source>
</evidence>
<comment type="subcellular location">
    <subcellularLocation>
        <location evidence="1 10">Cell outer membrane</location>
        <topology evidence="1 10">Multi-pass membrane protein</topology>
    </subcellularLocation>
</comment>
<dbReference type="CDD" id="cd01347">
    <property type="entry name" value="ligand_gated_channel"/>
    <property type="match status" value="1"/>
</dbReference>
<evidence type="ECO:0000256" key="4">
    <source>
        <dbReference type="ARBA" id="ARBA00022452"/>
    </source>
</evidence>
<evidence type="ECO:0000256" key="6">
    <source>
        <dbReference type="ARBA" id="ARBA00023077"/>
    </source>
</evidence>
<dbReference type="PROSITE" id="PS52016">
    <property type="entry name" value="TONB_DEPENDENT_REC_3"/>
    <property type="match status" value="1"/>
</dbReference>
<evidence type="ECO:0000256" key="12">
    <source>
        <dbReference type="SAM" id="MobiDB-lite"/>
    </source>
</evidence>
<feature type="region of interest" description="Disordered" evidence="12">
    <location>
        <begin position="38"/>
        <end position="58"/>
    </location>
</feature>
<keyword evidence="9 10" id="KW-0998">Cell outer membrane</keyword>
<dbReference type="SUPFAM" id="SSF56935">
    <property type="entry name" value="Porins"/>
    <property type="match status" value="1"/>
</dbReference>
<dbReference type="InterPro" id="IPR039426">
    <property type="entry name" value="TonB-dep_rcpt-like"/>
</dbReference>
<keyword evidence="4 10" id="KW-1134">Transmembrane beta strand</keyword>
<keyword evidence="8 16" id="KW-0675">Receptor</keyword>
<evidence type="ECO:0000256" key="10">
    <source>
        <dbReference type="PROSITE-ProRule" id="PRU01360"/>
    </source>
</evidence>
<keyword evidence="17" id="KW-1185">Reference proteome</keyword>
<evidence type="ECO:0000256" key="11">
    <source>
        <dbReference type="RuleBase" id="RU003357"/>
    </source>
</evidence>
<name>A0A7G9RKL5_9BURK</name>
<evidence type="ECO:0000256" key="5">
    <source>
        <dbReference type="ARBA" id="ARBA00022692"/>
    </source>
</evidence>
<sequence>MHIPPSQKPRLNAVVLALMAATTGSAALAQTADAPVASPVQSAQPAQDSKEQPATLPQVTVRDKYEREDLPALAPGRKAANGARLGILGATSIVDAPVHVNAYTRELAEDWSALSLQDVLENDAAVVFTTNKGHLLQNFNLRGLDVTAMDIATNGLYGIAPANSVPIELFERVEVMRGPNVLLSGMPPLASVAGSVNMVTKRALSQPIADITTTYVSDSYLQVHADVGKRFGPEQRLGIRVNGVYGSGDMGAKDETQKRKMGALGLDYLGDNFRLSLDAYNSVNKIEGGSPGMFSFLGSSAIRGVGTLLPPPSGDVNMFRGTHGQYDNSGVLARAEVDFSPNLQGYLALGGSEAEGKGLLFGTRAIVTGADGTTRGAIYNVHTQSERRTAEAGAIGKFETGSVQHRMQLSFNVLKHKEGTYNTACNYCYTTNMYDPTTPTFPSAPVWKGYTTENEFRSVALADTMGFADEKVLLTLGLRHQTIKTPRVNAVASNYSESHLSPMAAVVVRPWGEHLSLFANYTEGLEPGRIVGVGYANTGESLAPMKTKQGEIGVKLKSGEVTHTVSTFQIEKPSIVTNGSNYQVLDGKQRLRGLEWSAFGKLTQTLSLLSGVEYIKSRQINTGLENYGVPKLRTRIGLDWDTPVKGLTAGGRLLYTGAQWADSGNKLRVPSWTRLDLTAKYETKFGATPVRFNASVENVTDKKYWIGMFTDGFVMPGAPRTYRVSATVSF</sequence>
<reference evidence="16 17" key="1">
    <citation type="submission" date="2020-08" db="EMBL/GenBank/DDBJ databases">
        <title>Genome sequence of Diaphorobacter ruginosibacter DSM 27467T.</title>
        <authorList>
            <person name="Hyun D.-W."/>
            <person name="Bae J.-W."/>
        </authorList>
    </citation>
    <scope>NUCLEOTIDE SEQUENCE [LARGE SCALE GENOMIC DNA]</scope>
    <source>
        <strain evidence="16 17">DSM 27467</strain>
    </source>
</reference>
<dbReference type="RefSeq" id="WP_187596409.1">
    <property type="nucleotide sequence ID" value="NZ_CP060714.1"/>
</dbReference>
<organism evidence="16 17">
    <name type="scientific">Diaphorobacter ruginosibacter</name>
    <dbReference type="NCBI Taxonomy" id="1715720"/>
    <lineage>
        <taxon>Bacteria</taxon>
        <taxon>Pseudomonadati</taxon>
        <taxon>Pseudomonadota</taxon>
        <taxon>Betaproteobacteria</taxon>
        <taxon>Burkholderiales</taxon>
        <taxon>Comamonadaceae</taxon>
        <taxon>Diaphorobacter</taxon>
    </lineage>
</organism>
<accession>A0A7G9RKL5</accession>
<keyword evidence="3 10" id="KW-0813">Transport</keyword>
<dbReference type="Gene3D" id="2.170.130.10">
    <property type="entry name" value="TonB-dependent receptor, plug domain"/>
    <property type="match status" value="1"/>
</dbReference>
<dbReference type="GO" id="GO:0038023">
    <property type="term" value="F:signaling receptor activity"/>
    <property type="evidence" value="ECO:0007669"/>
    <property type="project" value="InterPro"/>
</dbReference>
<dbReference type="InterPro" id="IPR012910">
    <property type="entry name" value="Plug_dom"/>
</dbReference>
<dbReference type="PANTHER" id="PTHR32552:SF82">
    <property type="entry name" value="FCUA PROTEIN"/>
    <property type="match status" value="1"/>
</dbReference>
<evidence type="ECO:0000259" key="14">
    <source>
        <dbReference type="Pfam" id="PF00593"/>
    </source>
</evidence>
<evidence type="ECO:0000256" key="3">
    <source>
        <dbReference type="ARBA" id="ARBA00022448"/>
    </source>
</evidence>
<feature type="signal peptide" evidence="13">
    <location>
        <begin position="1"/>
        <end position="26"/>
    </location>
</feature>
<evidence type="ECO:0000256" key="9">
    <source>
        <dbReference type="ARBA" id="ARBA00023237"/>
    </source>
</evidence>
<dbReference type="KEGG" id="drg:H9K76_16385"/>
<dbReference type="Gene3D" id="2.40.170.20">
    <property type="entry name" value="TonB-dependent receptor, beta-barrel domain"/>
    <property type="match status" value="1"/>
</dbReference>
<dbReference type="GO" id="GO:0015891">
    <property type="term" value="P:siderophore transport"/>
    <property type="evidence" value="ECO:0007669"/>
    <property type="project" value="InterPro"/>
</dbReference>